<accession>A0A4U8Z579</accession>
<proteinExistence type="predicted"/>
<dbReference type="RefSeq" id="WP_134491453.1">
    <property type="nucleotide sequence ID" value="NZ_CP139089.1"/>
</dbReference>
<organism evidence="1 2">
    <name type="scientific">Methylocella tundrae</name>
    <dbReference type="NCBI Taxonomy" id="227605"/>
    <lineage>
        <taxon>Bacteria</taxon>
        <taxon>Pseudomonadati</taxon>
        <taxon>Pseudomonadota</taxon>
        <taxon>Alphaproteobacteria</taxon>
        <taxon>Hyphomicrobiales</taxon>
        <taxon>Beijerinckiaceae</taxon>
        <taxon>Methylocella</taxon>
    </lineage>
</organism>
<name>A0A4U8Z579_METTU</name>
<dbReference type="Proteomes" id="UP000294360">
    <property type="component" value="Chromosome"/>
</dbReference>
<dbReference type="EMBL" id="LR536450">
    <property type="protein sequence ID" value="VFU10645.1"/>
    <property type="molecule type" value="Genomic_DNA"/>
</dbReference>
<evidence type="ECO:0000313" key="1">
    <source>
        <dbReference type="EMBL" id="VFU10645.1"/>
    </source>
</evidence>
<reference evidence="1 2" key="1">
    <citation type="submission" date="2019-03" db="EMBL/GenBank/DDBJ databases">
        <authorList>
            <person name="Kox A.R. M."/>
        </authorList>
    </citation>
    <scope>NUCLEOTIDE SEQUENCE [LARGE SCALE GENOMIC DNA]</scope>
    <source>
        <strain evidence="1">MTUNDRAET4 annotated genome</strain>
    </source>
</reference>
<gene>
    <name evidence="1" type="ORF">MTUNDRAET4_3758</name>
</gene>
<dbReference type="KEGG" id="mtun:MTUNDRAET4_3758"/>
<evidence type="ECO:0000313" key="2">
    <source>
        <dbReference type="Proteomes" id="UP000294360"/>
    </source>
</evidence>
<protein>
    <submittedName>
        <fullName evidence="1">Uncharacterized protein</fullName>
    </submittedName>
</protein>
<dbReference type="AlphaFoldDB" id="A0A4U8Z579"/>
<sequence length="62" mass="6848">MIDAARIYGIRQAGTAAEALRSRPGGMGLKQRTKLSGTFEGLSPLGERKIICRLWRADQFNI</sequence>